<proteinExistence type="predicted"/>
<name>A0AAV4LJM8_9BACL</name>
<dbReference type="EMBL" id="BOQE01000001">
    <property type="protein sequence ID" value="GIM48056.1"/>
    <property type="molecule type" value="Genomic_DNA"/>
</dbReference>
<dbReference type="Proteomes" id="UP001057291">
    <property type="component" value="Unassembled WGS sequence"/>
</dbReference>
<gene>
    <name evidence="2" type="ORF">DNHGIG_36050</name>
</gene>
<dbReference type="InterPro" id="IPR052171">
    <property type="entry name" value="NHEJ_LigD"/>
</dbReference>
<dbReference type="RefSeq" id="WP_282200968.1">
    <property type="nucleotide sequence ID" value="NZ_BOQE01000001.1"/>
</dbReference>
<dbReference type="CDD" id="cd04861">
    <property type="entry name" value="LigD_Pol_like"/>
    <property type="match status" value="1"/>
</dbReference>
<keyword evidence="3" id="KW-1185">Reference proteome</keyword>
<sequence>MTADGNTLICEHPVRVTNLDKVLWPEAGITKAEYIQYIIQMASYLIPHLKNRPLTVIRFPDGIHAHSFYQKNAPKETPKWVNTYPVWSEESKRTIHYMLANDTSTLIWLANHACIELHPWFSQIQAPNSPTNIAFDLDPSVPGFEKVREVALRLKEVLDDLGLPSYPKTSGASGIQIFIPLALGFSYEDTRMITSFIGRFMAEKYPKIITVERMVKDRGDKVYIDYLQHAPNKTLIAPYSARAVAKACVSAPLTWEELQKGVVPEDFTIVNMVSRVNTLGDLFAPLTRPGVDIGELLQLIRQHSSS</sequence>
<dbReference type="Pfam" id="PF21686">
    <property type="entry name" value="LigD_Prim-Pol"/>
    <property type="match status" value="1"/>
</dbReference>
<organism evidence="2 3">
    <name type="scientific">Collibacillus ludicampi</name>
    <dbReference type="NCBI Taxonomy" id="2771369"/>
    <lineage>
        <taxon>Bacteria</taxon>
        <taxon>Bacillati</taxon>
        <taxon>Bacillota</taxon>
        <taxon>Bacilli</taxon>
        <taxon>Bacillales</taxon>
        <taxon>Alicyclobacillaceae</taxon>
        <taxon>Collibacillus</taxon>
    </lineage>
</organism>
<dbReference type="PANTHER" id="PTHR42705">
    <property type="entry name" value="BIFUNCTIONAL NON-HOMOLOGOUS END JOINING PROTEIN LIGD"/>
    <property type="match status" value="1"/>
</dbReference>
<reference evidence="2" key="1">
    <citation type="journal article" date="2023" name="Int. J. Syst. Evol. Microbiol.">
        <title>Collibacillus ludicampi gen. nov., sp. nov., a new soil bacterium of the family Alicyclobacillaceae.</title>
        <authorList>
            <person name="Jojima T."/>
            <person name="Ioku Y."/>
            <person name="Fukuta Y."/>
            <person name="Shirasaka N."/>
            <person name="Matsumura Y."/>
            <person name="Mori M."/>
        </authorList>
    </citation>
    <scope>NUCLEOTIDE SEQUENCE</scope>
    <source>
        <strain evidence="2">TP075</strain>
    </source>
</reference>
<dbReference type="InterPro" id="IPR014145">
    <property type="entry name" value="LigD_pol_dom"/>
</dbReference>
<feature type="domain" description="DNA ligase D polymerase" evidence="1">
    <location>
        <begin position="30"/>
        <end position="283"/>
    </location>
</feature>
<evidence type="ECO:0000313" key="3">
    <source>
        <dbReference type="Proteomes" id="UP001057291"/>
    </source>
</evidence>
<comment type="caution">
    <text evidence="2">The sequence shown here is derived from an EMBL/GenBank/DDBJ whole genome shotgun (WGS) entry which is preliminary data.</text>
</comment>
<dbReference type="Gene3D" id="3.90.920.10">
    <property type="entry name" value="DNA primase, PRIM domain"/>
    <property type="match status" value="1"/>
</dbReference>
<dbReference type="PANTHER" id="PTHR42705:SF2">
    <property type="entry name" value="BIFUNCTIONAL NON-HOMOLOGOUS END JOINING PROTEIN LIGD"/>
    <property type="match status" value="1"/>
</dbReference>
<dbReference type="NCBIfam" id="TIGR02778">
    <property type="entry name" value="ligD_pol"/>
    <property type="match status" value="1"/>
</dbReference>
<protein>
    <submittedName>
        <fullName evidence="2">DNA polymerase domain-containing protein</fullName>
    </submittedName>
</protein>
<accession>A0AAV4LJM8</accession>
<dbReference type="AlphaFoldDB" id="A0AAV4LJM8"/>
<evidence type="ECO:0000259" key="1">
    <source>
        <dbReference type="Pfam" id="PF21686"/>
    </source>
</evidence>
<evidence type="ECO:0000313" key="2">
    <source>
        <dbReference type="EMBL" id="GIM48056.1"/>
    </source>
</evidence>